<dbReference type="Proteomes" id="UP000590511">
    <property type="component" value="Unassembled WGS sequence"/>
</dbReference>
<dbReference type="AlphaFoldDB" id="A0A7W7MJ16"/>
<protein>
    <submittedName>
        <fullName evidence="2">Uncharacterized protein</fullName>
    </submittedName>
</protein>
<feature type="transmembrane region" description="Helical" evidence="1">
    <location>
        <begin position="394"/>
        <end position="425"/>
    </location>
</feature>
<organism evidence="2 3">
    <name type="scientific">Actinoplanes lobatus</name>
    <dbReference type="NCBI Taxonomy" id="113568"/>
    <lineage>
        <taxon>Bacteria</taxon>
        <taxon>Bacillati</taxon>
        <taxon>Actinomycetota</taxon>
        <taxon>Actinomycetes</taxon>
        <taxon>Micromonosporales</taxon>
        <taxon>Micromonosporaceae</taxon>
        <taxon>Actinoplanes</taxon>
    </lineage>
</organism>
<reference evidence="2 3" key="1">
    <citation type="submission" date="2020-08" db="EMBL/GenBank/DDBJ databases">
        <title>Sequencing the genomes of 1000 actinobacteria strains.</title>
        <authorList>
            <person name="Klenk H.-P."/>
        </authorList>
    </citation>
    <scope>NUCLEOTIDE SEQUENCE [LARGE SCALE GENOMIC DNA]</scope>
    <source>
        <strain evidence="2 3">DSM 43150</strain>
    </source>
</reference>
<comment type="caution">
    <text evidence="2">The sequence shown here is derived from an EMBL/GenBank/DDBJ whole genome shotgun (WGS) entry which is preliminary data.</text>
</comment>
<accession>A0A7W7MJ16</accession>
<proteinExistence type="predicted"/>
<name>A0A7W7MJ16_9ACTN</name>
<sequence length="749" mass="79540">MTRGPAGAVPVIDLRQEYGELVSRRDFGDYVQQRAGFLLPHDQLDDHVDVSGVVVVDDAAALPGHTGALASVLASPAVRQMLCVVVGTAEPDGGATIVLPSVLNGEFVTVLWAGDPNGIPWRLDGGAASLVRVGSPTEPPLADLLEALRAREVFQRVLATAAATQTRVAAPAVRLRSGRMGAGVLAAVQRRAMLAVATGVDPYDPQPDAPASDHDLIDDLTTMQRRYVPSSHAEPGGRVRAARQAAESTVAAVEQAVTAAVRPWAVWAPFAGAPVSRLAAAAAGHLGDYRTVLADLFQRLDQCGDDQRRAELRREGIELPTVTITAAMATDDVRRAVHRSLESGRGLEQTVRPLRAAAARMLPMGSAARRPDLDRAVEPITALPPMPGGFGSALVPLLILLAPLLAGRVGGIAAVLLLILGAGLLRAKRRHLGVSPPEPGRDLGRVLTVLLLATSGLVAGELLRLSGVLWPYPLIGVGVGLVLALITPMLWWALVARRWHAHVGVPGMLRPALHGLDGVCHDTITEWAVTEDRRRASDLLRATAAALDAVAGVLRDGAAKLPSEMAAHLSGRAVAAVRQDLTALVRMCMQARWPEAAAGDLSGMAERNERRSGELLTEYERHLHRWGVQEPPPGWPARPEADQLTWWQDGNGLRDAVFADGQPVQLLCGDQQTSLLSRDPHRAATIRFAPRHARSTFTERDHDDQGGYPPVPAATLADVVWTGTGTAAGLLHLVPLRSGVRYVQSEGGS</sequence>
<dbReference type="EMBL" id="JACHNC010000001">
    <property type="protein sequence ID" value="MBB4752162.1"/>
    <property type="molecule type" value="Genomic_DNA"/>
</dbReference>
<evidence type="ECO:0000256" key="1">
    <source>
        <dbReference type="SAM" id="Phobius"/>
    </source>
</evidence>
<evidence type="ECO:0000313" key="3">
    <source>
        <dbReference type="Proteomes" id="UP000590511"/>
    </source>
</evidence>
<keyword evidence="1" id="KW-1133">Transmembrane helix</keyword>
<evidence type="ECO:0000313" key="2">
    <source>
        <dbReference type="EMBL" id="MBB4752162.1"/>
    </source>
</evidence>
<feature type="transmembrane region" description="Helical" evidence="1">
    <location>
        <begin position="446"/>
        <end position="466"/>
    </location>
</feature>
<feature type="transmembrane region" description="Helical" evidence="1">
    <location>
        <begin position="472"/>
        <end position="494"/>
    </location>
</feature>
<keyword evidence="1" id="KW-0472">Membrane</keyword>
<keyword evidence="1" id="KW-0812">Transmembrane</keyword>
<dbReference type="RefSeq" id="WP_188124077.1">
    <property type="nucleotide sequence ID" value="NZ_BOMP01000118.1"/>
</dbReference>
<gene>
    <name evidence="2" type="ORF">BJ964_006323</name>
</gene>